<dbReference type="OrthoDB" id="160374at2759"/>
<dbReference type="SUPFAM" id="SSF48371">
    <property type="entry name" value="ARM repeat"/>
    <property type="match status" value="1"/>
</dbReference>
<dbReference type="STRING" id="743788.S8E6Z1"/>
<evidence type="ECO:0000313" key="3">
    <source>
        <dbReference type="Proteomes" id="UP000015241"/>
    </source>
</evidence>
<keyword evidence="3" id="KW-1185">Reference proteome</keyword>
<proteinExistence type="predicted"/>
<dbReference type="Proteomes" id="UP000015241">
    <property type="component" value="Unassembled WGS sequence"/>
</dbReference>
<protein>
    <recommendedName>
        <fullName evidence="1">Nucleolar 27S pre-rRNA processing Urb2/Npa2 C-terminal domain-containing protein</fullName>
    </recommendedName>
</protein>
<dbReference type="InterPro" id="IPR016024">
    <property type="entry name" value="ARM-type_fold"/>
</dbReference>
<dbReference type="Pfam" id="PF10441">
    <property type="entry name" value="Urb2"/>
    <property type="match status" value="1"/>
</dbReference>
<organism evidence="2 3">
    <name type="scientific">Fomitopsis schrenkii</name>
    <name type="common">Brown rot fungus</name>
    <dbReference type="NCBI Taxonomy" id="2126942"/>
    <lineage>
        <taxon>Eukaryota</taxon>
        <taxon>Fungi</taxon>
        <taxon>Dikarya</taxon>
        <taxon>Basidiomycota</taxon>
        <taxon>Agaricomycotina</taxon>
        <taxon>Agaricomycetes</taxon>
        <taxon>Polyporales</taxon>
        <taxon>Fomitopsis</taxon>
    </lineage>
</organism>
<reference evidence="2 3" key="1">
    <citation type="journal article" date="2012" name="Science">
        <title>The Paleozoic origin of enzymatic lignin decomposition reconstructed from 31 fungal genomes.</title>
        <authorList>
            <person name="Floudas D."/>
            <person name="Binder M."/>
            <person name="Riley R."/>
            <person name="Barry K."/>
            <person name="Blanchette R.A."/>
            <person name="Henrissat B."/>
            <person name="Martinez A.T."/>
            <person name="Otillar R."/>
            <person name="Spatafora J.W."/>
            <person name="Yadav J.S."/>
            <person name="Aerts A."/>
            <person name="Benoit I."/>
            <person name="Boyd A."/>
            <person name="Carlson A."/>
            <person name="Copeland A."/>
            <person name="Coutinho P.M."/>
            <person name="de Vries R.P."/>
            <person name="Ferreira P."/>
            <person name="Findley K."/>
            <person name="Foster B."/>
            <person name="Gaskell J."/>
            <person name="Glotzer D."/>
            <person name="Gorecki P."/>
            <person name="Heitman J."/>
            <person name="Hesse C."/>
            <person name="Hori C."/>
            <person name="Igarashi K."/>
            <person name="Jurgens J.A."/>
            <person name="Kallen N."/>
            <person name="Kersten P."/>
            <person name="Kohler A."/>
            <person name="Kuees U."/>
            <person name="Kumar T.K.A."/>
            <person name="Kuo A."/>
            <person name="LaButti K."/>
            <person name="Larrondo L.F."/>
            <person name="Lindquist E."/>
            <person name="Ling A."/>
            <person name="Lombard V."/>
            <person name="Lucas S."/>
            <person name="Lundell T."/>
            <person name="Martin R."/>
            <person name="McLaughlin D.J."/>
            <person name="Morgenstern I."/>
            <person name="Morin E."/>
            <person name="Murat C."/>
            <person name="Nagy L.G."/>
            <person name="Nolan M."/>
            <person name="Ohm R.A."/>
            <person name="Patyshakuliyeva A."/>
            <person name="Rokas A."/>
            <person name="Ruiz-Duenas F.J."/>
            <person name="Sabat G."/>
            <person name="Salamov A."/>
            <person name="Samejima M."/>
            <person name="Schmutz J."/>
            <person name="Slot J.C."/>
            <person name="St John F."/>
            <person name="Stenlid J."/>
            <person name="Sun H."/>
            <person name="Sun S."/>
            <person name="Syed K."/>
            <person name="Tsang A."/>
            <person name="Wiebenga A."/>
            <person name="Young D."/>
            <person name="Pisabarro A."/>
            <person name="Eastwood D.C."/>
            <person name="Martin F."/>
            <person name="Cullen D."/>
            <person name="Grigoriev I.V."/>
            <person name="Hibbett D.S."/>
        </authorList>
    </citation>
    <scope>NUCLEOTIDE SEQUENCE</scope>
    <source>
        <strain evidence="3">FP-58527</strain>
    </source>
</reference>
<dbReference type="InParanoid" id="S8E6Z1"/>
<dbReference type="InterPro" id="IPR018849">
    <property type="entry name" value="Urb2/Npa2_C"/>
</dbReference>
<evidence type="ECO:0000259" key="1">
    <source>
        <dbReference type="Pfam" id="PF10441"/>
    </source>
</evidence>
<dbReference type="HOGENOM" id="CLU_002353_0_0_1"/>
<sequence>MIASPLASAQDFIKALRAHPDPPHANGPSKIEIAREAWDSTDLDFPNKDEVVVDWLLTRLLKDKAKPGDANPILDSRYWQLLSDILCTPNGGEAKRTDTSRVARRWLLPLLNRTPFAPIVVAYFALSAHLDERERTSLNEPFMRSLAIIWPPAALKSSPDTLLECFGALLPYLAPVRQEADDRTDMDPYVVRSAVLIISSYRTAYSNTPNKKKLYAAFLQDHFLQWLHCSQQDDKHNDSQLSPLLDIYSAGIDTLFNVDILRSLDDHKCDAALKGALDRALLASRGAALRVLPRLFASFVQSLKRSRNTLYGQGSNAGLSHAAVQVQVDGLAFYALCEATIAGSPHSDGPSTWDTRIALLKTVDNESLYHASDADSNRVLRSSGNAAIKILTSSRNDAVLVDKAVDVLTVLAHIDFDLMAPELPVIWPMLAHCSPSSSSSSYLRLLFDFHTKTRTVNVLVDAWLDAVDFHHWKLAGIQPRDAYGEILGSPLFTFEAIDRLGQAIHAFLTPGQISEVARITVERLQSAFQQFRDQDKQVAAEDGDGARKKRRKSAVEDARIDPEYCAVEFALVARIVVVVLGSLATQTTLEDSRQELFDVVGAACAAIVPRALRAVLKALNANNRRPSWAWQIVSTGALLVYHDRKRHGWPEVRLDEDVKTQLRALLGNDNVLPEFALIIVRALLNDCASDDNGAQSVLDDVLRCLESLRDRSDVDEVKWSGRSHELHGSGAQAAVAILHLTLSRWLPLFESRATSEQLTRLAKVILGLSRSTSSNAKKSMKLAPTTILATALRSAEVWELRRFRDTFLGQLHEATAPLASVDAQKLMGGVTNLPRTLHAKVPLCIAAFEVLLRTPEEYITRSLRPDLLQRAIAADVVIGTTAVEGRDADVRQLVIVREYIQRAVSHVGSLEQLGVDGYLAYLLKSTSEDGQALASVTLKLVGSYLSSFFRHAKGREARHAVEAIEDVKQLLDVPAEQKPRTSNYIADEALGQLVTVAIKHDVLQLPPQLRDSLRGLYECLAAVYSTRLLRAFSGDESQAHESKDSAFTILRMWSHTLRLGRWIGADMSALPRFGSLLLGRMLVDRERCFDRETCLSLIDVLKEELFSAAPEHRKTYVGCVVAAYLAYSRTCKSQDVGGLDSALSNFCRDMTVPDYSNALDYVAEAVNVTSCDAKEVASLIHLLKVVGLSAPEGTSKITQQSVSKTLMACADRPNYLAIPDIRSEVLGLLAGYCSDRPAYVRPSDMSAIWSILGQLLASSSEHDETTDPTVFQEIVNVVSALVRLRRDLVVNNLPHLGMILRRLTSALRAPRPQLGAKQTRLVMNTLPAWINAEKSMASDEAKALARLMTTLTTKTVVRIHGQNGEAQKPESLARPFSKHAAYVLTAYIEAVSDPLCHIATQVRKELQPGLFALCDMLGEYNRDAMMVSALDANGKVMMKALWKEYERQKYVGRG</sequence>
<evidence type="ECO:0000313" key="2">
    <source>
        <dbReference type="EMBL" id="EPS99143.1"/>
    </source>
</evidence>
<dbReference type="PANTHER" id="PTHR15682:SF2">
    <property type="entry name" value="UNHEALTHY RIBOSOME BIOGENESIS PROTEIN 2 HOMOLOG"/>
    <property type="match status" value="1"/>
</dbReference>
<dbReference type="PANTHER" id="PTHR15682">
    <property type="entry name" value="UNHEALTHY RIBOSOME BIOGENESIS PROTEIN 2 HOMOLOG"/>
    <property type="match status" value="1"/>
</dbReference>
<accession>S8E6Z1</accession>
<dbReference type="GO" id="GO:0042254">
    <property type="term" value="P:ribosome biogenesis"/>
    <property type="evidence" value="ECO:0007669"/>
    <property type="project" value="TreeGrafter"/>
</dbReference>
<feature type="domain" description="Nucleolar 27S pre-rRNA processing Urb2/Npa2 C-terminal" evidence="1">
    <location>
        <begin position="1224"/>
        <end position="1452"/>
    </location>
</feature>
<dbReference type="eggNOG" id="ENOG502S5N7">
    <property type="taxonomic scope" value="Eukaryota"/>
</dbReference>
<name>S8E6Z1_FOMSC</name>
<dbReference type="GO" id="GO:0005730">
    <property type="term" value="C:nucleolus"/>
    <property type="evidence" value="ECO:0007669"/>
    <property type="project" value="TreeGrafter"/>
</dbReference>
<dbReference type="InterPro" id="IPR052609">
    <property type="entry name" value="Ribosome_Biogenesis_Reg"/>
</dbReference>
<dbReference type="EMBL" id="KE504159">
    <property type="protein sequence ID" value="EPS99143.1"/>
    <property type="molecule type" value="Genomic_DNA"/>
</dbReference>
<gene>
    <name evidence="2" type="ORF">FOMPIDRAFT_1060959</name>
</gene>